<sequence>MKIPVWIGTPVVLALATTDAALILQSRAVGALTRAVMRQMFIATPGEGSSPTGKANDIFRSA</sequence>
<dbReference type="Proteomes" id="UP000198677">
    <property type="component" value="Unassembled WGS sequence"/>
</dbReference>
<proteinExistence type="predicted"/>
<evidence type="ECO:0000313" key="2">
    <source>
        <dbReference type="Proteomes" id="UP000198677"/>
    </source>
</evidence>
<keyword evidence="2" id="KW-1185">Reference proteome</keyword>
<protein>
    <submittedName>
        <fullName evidence="1">Uncharacterized protein</fullName>
    </submittedName>
</protein>
<name>A0A1H7MQ57_9NOCA</name>
<gene>
    <name evidence="1" type="ORF">SAMN05444583_106101</name>
</gene>
<accession>A0A1H7MQ57</accession>
<evidence type="ECO:0000313" key="1">
    <source>
        <dbReference type="EMBL" id="SEL13251.1"/>
    </source>
</evidence>
<dbReference type="AlphaFoldDB" id="A0A1H7MQ57"/>
<dbReference type="RefSeq" id="WP_072749512.1">
    <property type="nucleotide sequence ID" value="NZ_FOAW01000006.1"/>
</dbReference>
<reference evidence="2" key="1">
    <citation type="submission" date="2016-10" db="EMBL/GenBank/DDBJ databases">
        <authorList>
            <person name="Varghese N."/>
            <person name="Submissions S."/>
        </authorList>
    </citation>
    <scope>NUCLEOTIDE SEQUENCE [LARGE SCALE GENOMIC DNA]</scope>
    <source>
        <strain evidence="2">DSM 44675</strain>
    </source>
</reference>
<dbReference type="OrthoDB" id="9978430at2"/>
<dbReference type="EMBL" id="FOAW01000006">
    <property type="protein sequence ID" value="SEL13251.1"/>
    <property type="molecule type" value="Genomic_DNA"/>
</dbReference>
<organism evidence="1 2">
    <name type="scientific">Rhodococcus maanshanensis</name>
    <dbReference type="NCBI Taxonomy" id="183556"/>
    <lineage>
        <taxon>Bacteria</taxon>
        <taxon>Bacillati</taxon>
        <taxon>Actinomycetota</taxon>
        <taxon>Actinomycetes</taxon>
        <taxon>Mycobacteriales</taxon>
        <taxon>Nocardiaceae</taxon>
        <taxon>Rhodococcus</taxon>
    </lineage>
</organism>